<feature type="transmembrane region" description="Helical" evidence="7">
    <location>
        <begin position="216"/>
        <end position="239"/>
    </location>
</feature>
<dbReference type="Gene3D" id="2.60.40.1210">
    <property type="entry name" value="Cellobiose dehydrogenase, cytochrome domain"/>
    <property type="match status" value="1"/>
</dbReference>
<keyword evidence="6 7" id="KW-0472">Membrane</keyword>
<sequence>MCISAIVNSNSTVTYVLQSTGVSSLGWLAIGFGSQMANTPMVIMWPNSDGSTTLSQRQASAEVMPTVVASPPRVAIMVASLTALSSTMPQLAFSVPANSDSTQNLIWAFSSTPPDSSSVSAVLQKHLLSGVVQLNLKANSASFNPAQSGPSGTSGGAAGGSASSSGTVKLPLLLYQKYVVAHAAIATFGFIVLLPTGALIARWLRTTNINWFMGHWVVQLAIAGPVIGLGLALGVLSVIESGAPHLNDPHKKLGVALLALYVAQCSLGAFIHFIKNPERKRRPAQNYAHAILGLTIIALALYQVWIGFRTEWPLNTGRDPVPHAATTAWIVWTVVLAVAYFGGLILLKKQFERERIAQFNRIHGTPPMGVYRTIPVDQ</sequence>
<dbReference type="STRING" id="1314776.A0A166HBV0"/>
<dbReference type="PANTHER" id="PTHR47797:SF3">
    <property type="entry name" value="CYTOCHROME B561 DOMAIN-CONTAINING PROTEIN"/>
    <property type="match status" value="1"/>
</dbReference>
<dbReference type="EMBL" id="KV428013">
    <property type="protein sequence ID" value="KZT42546.1"/>
    <property type="molecule type" value="Genomic_DNA"/>
</dbReference>
<feature type="transmembrane region" description="Helical" evidence="7">
    <location>
        <begin position="179"/>
        <end position="204"/>
    </location>
</feature>
<feature type="domain" description="DOMON" evidence="8">
    <location>
        <begin position="1"/>
        <end position="110"/>
    </location>
</feature>
<keyword evidence="5 7" id="KW-1133">Transmembrane helix</keyword>
<evidence type="ECO:0000256" key="6">
    <source>
        <dbReference type="ARBA" id="ARBA00023136"/>
    </source>
</evidence>
<dbReference type="CDD" id="cd08760">
    <property type="entry name" value="Cyt_b561_FRRS1_like"/>
    <property type="match status" value="1"/>
</dbReference>
<evidence type="ECO:0000256" key="3">
    <source>
        <dbReference type="ARBA" id="ARBA00022692"/>
    </source>
</evidence>
<dbReference type="PANTHER" id="PTHR47797">
    <property type="entry name" value="DEHYDROGENASE, PUTATIVE (AFU_ORTHOLOGUE AFUA_8G05805)-RELATED"/>
    <property type="match status" value="1"/>
</dbReference>
<evidence type="ECO:0008006" key="12">
    <source>
        <dbReference type="Google" id="ProtNLM"/>
    </source>
</evidence>
<feature type="transmembrane region" description="Helical" evidence="7">
    <location>
        <begin position="286"/>
        <end position="308"/>
    </location>
</feature>
<dbReference type="SUPFAM" id="SSF49344">
    <property type="entry name" value="CBD9-like"/>
    <property type="match status" value="1"/>
</dbReference>
<keyword evidence="11" id="KW-1185">Reference proteome</keyword>
<evidence type="ECO:0000256" key="1">
    <source>
        <dbReference type="ARBA" id="ARBA00004370"/>
    </source>
</evidence>
<evidence type="ECO:0000256" key="5">
    <source>
        <dbReference type="ARBA" id="ARBA00022989"/>
    </source>
</evidence>
<comment type="subcellular location">
    <subcellularLocation>
        <location evidence="1">Membrane</location>
    </subcellularLocation>
</comment>
<dbReference type="Pfam" id="PF16010">
    <property type="entry name" value="CDH-cyt"/>
    <property type="match status" value="1"/>
</dbReference>
<evidence type="ECO:0000256" key="7">
    <source>
        <dbReference type="SAM" id="Phobius"/>
    </source>
</evidence>
<proteinExistence type="predicted"/>
<reference evidence="10 11" key="1">
    <citation type="journal article" date="2016" name="Mol. Biol. Evol.">
        <title>Comparative Genomics of Early-Diverging Mushroom-Forming Fungi Provides Insights into the Origins of Lignocellulose Decay Capabilities.</title>
        <authorList>
            <person name="Nagy L.G."/>
            <person name="Riley R."/>
            <person name="Tritt A."/>
            <person name="Adam C."/>
            <person name="Daum C."/>
            <person name="Floudas D."/>
            <person name="Sun H."/>
            <person name="Yadav J.S."/>
            <person name="Pangilinan J."/>
            <person name="Larsson K.H."/>
            <person name="Matsuura K."/>
            <person name="Barry K."/>
            <person name="Labutti K."/>
            <person name="Kuo R."/>
            <person name="Ohm R.A."/>
            <person name="Bhattacharya S.S."/>
            <person name="Shirouzu T."/>
            <person name="Yoshinaga Y."/>
            <person name="Martin F.M."/>
            <person name="Grigoriev I.V."/>
            <person name="Hibbett D.S."/>
        </authorList>
    </citation>
    <scope>NUCLEOTIDE SEQUENCE [LARGE SCALE GENOMIC DNA]</scope>
    <source>
        <strain evidence="10 11">HHB10207 ss-3</strain>
    </source>
</reference>
<keyword evidence="4" id="KW-0249">Electron transport</keyword>
<evidence type="ECO:0000259" key="8">
    <source>
        <dbReference type="PROSITE" id="PS50836"/>
    </source>
</evidence>
<dbReference type="InterPro" id="IPR006593">
    <property type="entry name" value="Cyt_b561/ferric_Rdtase_TM"/>
</dbReference>
<keyword evidence="3 7" id="KW-0812">Transmembrane</keyword>
<evidence type="ECO:0000313" key="10">
    <source>
        <dbReference type="EMBL" id="KZT42546.1"/>
    </source>
</evidence>
<dbReference type="Pfam" id="PF03188">
    <property type="entry name" value="Cytochrom_B561"/>
    <property type="match status" value="1"/>
</dbReference>
<dbReference type="InterPro" id="IPR015920">
    <property type="entry name" value="Cellobiose_DH-like_cyt"/>
</dbReference>
<feature type="transmembrane region" description="Helical" evidence="7">
    <location>
        <begin position="254"/>
        <end position="274"/>
    </location>
</feature>
<keyword evidence="2" id="KW-0813">Transport</keyword>
<dbReference type="Proteomes" id="UP000076798">
    <property type="component" value="Unassembled WGS sequence"/>
</dbReference>
<dbReference type="CDD" id="cd09630">
    <property type="entry name" value="CDH_like_cytochrome"/>
    <property type="match status" value="1"/>
</dbReference>
<organism evidence="10 11">
    <name type="scientific">Sistotremastrum suecicum HHB10207 ss-3</name>
    <dbReference type="NCBI Taxonomy" id="1314776"/>
    <lineage>
        <taxon>Eukaryota</taxon>
        <taxon>Fungi</taxon>
        <taxon>Dikarya</taxon>
        <taxon>Basidiomycota</taxon>
        <taxon>Agaricomycotina</taxon>
        <taxon>Agaricomycetes</taxon>
        <taxon>Sistotremastrales</taxon>
        <taxon>Sistotremastraceae</taxon>
        <taxon>Sistotremastrum</taxon>
    </lineage>
</organism>
<dbReference type="GO" id="GO:0016020">
    <property type="term" value="C:membrane"/>
    <property type="evidence" value="ECO:0007669"/>
    <property type="project" value="UniProtKB-SubCell"/>
</dbReference>
<protein>
    <recommendedName>
        <fullName evidence="12">CBD9-like protein</fullName>
    </recommendedName>
</protein>
<feature type="transmembrane region" description="Helical" evidence="7">
    <location>
        <begin position="328"/>
        <end position="347"/>
    </location>
</feature>
<dbReference type="OrthoDB" id="19261at2759"/>
<dbReference type="SMART" id="SM00664">
    <property type="entry name" value="DoH"/>
    <property type="match status" value="1"/>
</dbReference>
<dbReference type="AlphaFoldDB" id="A0A166HBV0"/>
<dbReference type="InterPro" id="IPR005018">
    <property type="entry name" value="DOMON_domain"/>
</dbReference>
<feature type="domain" description="Cytochrome b561" evidence="9">
    <location>
        <begin position="137"/>
        <end position="350"/>
    </location>
</feature>
<dbReference type="PROSITE" id="PS50836">
    <property type="entry name" value="DOMON"/>
    <property type="match status" value="1"/>
</dbReference>
<evidence type="ECO:0000259" key="9">
    <source>
        <dbReference type="PROSITE" id="PS50939"/>
    </source>
</evidence>
<evidence type="ECO:0000313" key="11">
    <source>
        <dbReference type="Proteomes" id="UP000076798"/>
    </source>
</evidence>
<gene>
    <name evidence="10" type="ORF">SISSUDRAFT_980198</name>
</gene>
<name>A0A166HBV0_9AGAM</name>
<accession>A0A166HBV0</accession>
<dbReference type="PROSITE" id="PS50939">
    <property type="entry name" value="CYTOCHROME_B561"/>
    <property type="match status" value="1"/>
</dbReference>
<evidence type="ECO:0000256" key="4">
    <source>
        <dbReference type="ARBA" id="ARBA00022982"/>
    </source>
</evidence>
<dbReference type="SMART" id="SM00665">
    <property type="entry name" value="B561"/>
    <property type="match status" value="1"/>
</dbReference>
<dbReference type="Gene3D" id="1.20.120.1770">
    <property type="match status" value="1"/>
</dbReference>
<evidence type="ECO:0000256" key="2">
    <source>
        <dbReference type="ARBA" id="ARBA00022448"/>
    </source>
</evidence>